<feature type="compositionally biased region" description="Polar residues" evidence="1">
    <location>
        <begin position="496"/>
        <end position="506"/>
    </location>
</feature>
<feature type="region of interest" description="Disordered" evidence="1">
    <location>
        <begin position="993"/>
        <end position="1036"/>
    </location>
</feature>
<reference evidence="2" key="2">
    <citation type="journal article" date="2007" name="Science">
        <title>Genome sequence of Aedes aegypti, a major arbovirus vector.</title>
        <authorList>
            <person name="Nene V."/>
            <person name="Wortman J.R."/>
            <person name="Lawson D."/>
            <person name="Haas B."/>
            <person name="Kodira C."/>
            <person name="Tu Z.J."/>
            <person name="Loftus B."/>
            <person name="Xi Z."/>
            <person name="Megy K."/>
            <person name="Grabherr M."/>
            <person name="Ren Q."/>
            <person name="Zdobnov E.M."/>
            <person name="Lobo N.F."/>
            <person name="Campbell K.S."/>
            <person name="Brown S.E."/>
            <person name="Bonaldo M.F."/>
            <person name="Zhu J."/>
            <person name="Sinkins S.P."/>
            <person name="Hogenkamp D.G."/>
            <person name="Amedeo P."/>
            <person name="Arensburger P."/>
            <person name="Atkinson P.W."/>
            <person name="Bidwell S."/>
            <person name="Biedler J."/>
            <person name="Birney E."/>
            <person name="Bruggner R.V."/>
            <person name="Costas J."/>
            <person name="Coy M.R."/>
            <person name="Crabtree J."/>
            <person name="Crawford M."/>
            <person name="Debruyn B."/>
            <person name="Decaprio D."/>
            <person name="Eiglmeier K."/>
            <person name="Eisenstadt E."/>
            <person name="El-Dorry H."/>
            <person name="Gelbart W.M."/>
            <person name="Gomes S.L."/>
            <person name="Hammond M."/>
            <person name="Hannick L.I."/>
            <person name="Hogan J.R."/>
            <person name="Holmes M.H."/>
            <person name="Jaffe D."/>
            <person name="Johnston J.S."/>
            <person name="Kennedy R.C."/>
            <person name="Koo H."/>
            <person name="Kravitz S."/>
            <person name="Kriventseva E.V."/>
            <person name="Kulp D."/>
            <person name="Labutti K."/>
            <person name="Lee E."/>
            <person name="Li S."/>
            <person name="Lovin D.D."/>
            <person name="Mao C."/>
            <person name="Mauceli E."/>
            <person name="Menck C.F."/>
            <person name="Miller J.R."/>
            <person name="Montgomery P."/>
            <person name="Mori A."/>
            <person name="Nascimento A.L."/>
            <person name="Naveira H.F."/>
            <person name="Nusbaum C."/>
            <person name="O'leary S."/>
            <person name="Orvis J."/>
            <person name="Pertea M."/>
            <person name="Quesneville H."/>
            <person name="Reidenbach K.R."/>
            <person name="Rogers Y.H."/>
            <person name="Roth C.W."/>
            <person name="Schneider J.R."/>
            <person name="Schatz M."/>
            <person name="Shumway M."/>
            <person name="Stanke M."/>
            <person name="Stinson E.O."/>
            <person name="Tubio J.M."/>
            <person name="Vanzee J.P."/>
            <person name="Verjovski-Almeida S."/>
            <person name="Werner D."/>
            <person name="White O."/>
            <person name="Wyder S."/>
            <person name="Zeng Q."/>
            <person name="Zhao Q."/>
            <person name="Zhao Y."/>
            <person name="Hill C.A."/>
            <person name="Raikhel A.S."/>
            <person name="Soares M.B."/>
            <person name="Knudson D.L."/>
            <person name="Lee N.H."/>
            <person name="Galagan J."/>
            <person name="Salzberg S.L."/>
            <person name="Paulsen I.T."/>
            <person name="Dimopoulos G."/>
            <person name="Collins F.H."/>
            <person name="Birren B."/>
            <person name="Fraser-Liggett C.M."/>
            <person name="Severson D.W."/>
        </authorList>
    </citation>
    <scope>NUCLEOTIDE SEQUENCE [LARGE SCALE GENOMIC DNA]</scope>
    <source>
        <strain evidence="2">Liverpool</strain>
    </source>
</reference>
<dbReference type="STRING" id="7159.Q0IEI4"/>
<feature type="region of interest" description="Disordered" evidence="1">
    <location>
        <begin position="934"/>
        <end position="980"/>
    </location>
</feature>
<organism evidence="2 3">
    <name type="scientific">Aedes aegypti</name>
    <name type="common">Yellowfever mosquito</name>
    <name type="synonym">Culex aegypti</name>
    <dbReference type="NCBI Taxonomy" id="7159"/>
    <lineage>
        <taxon>Eukaryota</taxon>
        <taxon>Metazoa</taxon>
        <taxon>Ecdysozoa</taxon>
        <taxon>Arthropoda</taxon>
        <taxon>Hexapoda</taxon>
        <taxon>Insecta</taxon>
        <taxon>Pterygota</taxon>
        <taxon>Neoptera</taxon>
        <taxon>Endopterygota</taxon>
        <taxon>Diptera</taxon>
        <taxon>Nematocera</taxon>
        <taxon>Culicoidea</taxon>
        <taxon>Culicidae</taxon>
        <taxon>Culicinae</taxon>
        <taxon>Aedini</taxon>
        <taxon>Aedes</taxon>
        <taxon>Stegomyia</taxon>
    </lineage>
</organism>
<feature type="compositionally biased region" description="Basic and acidic residues" evidence="1">
    <location>
        <begin position="16"/>
        <end position="29"/>
    </location>
</feature>
<evidence type="ECO:0000313" key="3">
    <source>
        <dbReference type="Proteomes" id="UP000682892"/>
    </source>
</evidence>
<dbReference type="PANTHER" id="PTHR22934:SF23">
    <property type="entry name" value="ZF-C3H1 DOMAIN-CONTAINING PROTEIN"/>
    <property type="match status" value="1"/>
</dbReference>
<proteinExistence type="predicted"/>
<feature type="compositionally biased region" description="Low complexity" evidence="1">
    <location>
        <begin position="565"/>
        <end position="584"/>
    </location>
</feature>
<accession>Q0IEI4</accession>
<dbReference type="OMA" id="NTRQSMP"/>
<gene>
    <name evidence="2" type="ORF">AaeL_AAEL010308</name>
</gene>
<feature type="compositionally biased region" description="Low complexity" evidence="1">
    <location>
        <begin position="665"/>
        <end position="675"/>
    </location>
</feature>
<feature type="region of interest" description="Disordered" evidence="1">
    <location>
        <begin position="1"/>
        <end position="29"/>
    </location>
</feature>
<feature type="region of interest" description="Disordered" evidence="1">
    <location>
        <begin position="481"/>
        <end position="546"/>
    </location>
</feature>
<dbReference type="EMBL" id="CH477655">
    <property type="protein sequence ID" value="EAT37727.1"/>
    <property type="molecule type" value="Genomic_DNA"/>
</dbReference>
<evidence type="ECO:0000313" key="2">
    <source>
        <dbReference type="EMBL" id="EAT37727.1"/>
    </source>
</evidence>
<feature type="region of interest" description="Disordered" evidence="1">
    <location>
        <begin position="233"/>
        <end position="254"/>
    </location>
</feature>
<sequence>GISDNSNVNKSISMQEIEKSQRSVSEDPDVRNALAFTIEFSEGRKSVDTQRHEKMLERFQNRHKRGVSLSKLESGVNTPVGKMRTPQSVNLPRKNRIEQPEIQDTAVRLRDKSRTSRDSVTKRHSWSPRSSMTEAGVKDSAMKMKTNKFTPKSSALQMAFDQQNIMKDSCSSSEFNAESLDSSIGLPCVQPPLENFKKENEDDDSISEAGTYTLDGDNYTEEQKERMNIDRMPAFTPESTPKPLFKQGSNKLYPQRPTSFREELEIIDLDRPCSGTSENERRKNNVLEVVYFHEPSPQINSPDQGTFTSVTTSGILSVKPTLESHPRIHRRNSLTKSHIDSSEYVQGVAKLNIHKNEDEAKILNCYTDSEKATGLSDLNVNYDHQRRKADSEASNIGSAVNKKDWIQEWAKNAREYAKKPTPSSSNPQMVRSYEFENRNQFGYDFDIDMTKSDYYDTKKYQEFGDNLDRQHLHRKQLDRLLNNSSNSDPMLKQAYGTDSSAPNSGEFTRRGSIRQYTSPTAAKPPMSPSKIPSPMGSIGRARSDLSTNETEMYLQKTAAAITTLQNLQRRNSLRNSSRQNSSHSNRNEDVPGNDMADYDDDEKLIVITSGVKDMSLGTKKPNAVLIKQQSSSSSSVKPTGAQIRPTGSQPVNKSYNPKPVPTQISSPIKRSSSFSVKAMKPMTPTLTPKLGSKIASGGSRIQKSASSTSFKKMVANYNDEDDFYINDDDDLELGPEYSSSSEISDKDEEGADVDKEPITNTRYNKTFLMRMEQNKKIAAGVKHGVAACPNTPELPRRTLQVKGSTRDRASMPRDSSLNRMKQDMAASRKSMGRESVPKEPATGGKQKVQPKYLDISKYKNPTAGTFLKKDESKSYLIKSEVKKSPSSAAVAMNRAEPSRMSTRSIKSAGAKPTPSNQKVTKEQELEMWRRRASYDPMKAAMEGKKKQEEARRHVQNQAERSSKSCESSVLRSQSCHSGVGVGTGRLYSSNISNNTNANIKGIFDQTDNNSNSSQPSNHWTLTSTESSDDFDDEYNN</sequence>
<feature type="compositionally biased region" description="Polar residues" evidence="1">
    <location>
        <begin position="955"/>
        <end position="976"/>
    </location>
</feature>
<dbReference type="eggNOG" id="ENOG502S7UV">
    <property type="taxonomic scope" value="Eukaryota"/>
</dbReference>
<evidence type="ECO:0000256" key="1">
    <source>
        <dbReference type="SAM" id="MobiDB-lite"/>
    </source>
</evidence>
<feature type="compositionally biased region" description="Polar residues" evidence="1">
    <location>
        <begin position="1005"/>
        <end position="1021"/>
    </location>
</feature>
<name>Q0IEI4_AEDAE</name>
<feature type="compositionally biased region" description="Polar residues" evidence="1">
    <location>
        <begin position="1"/>
        <end position="14"/>
    </location>
</feature>
<feature type="compositionally biased region" description="Acidic residues" evidence="1">
    <location>
        <begin position="1026"/>
        <end position="1036"/>
    </location>
</feature>
<feature type="region of interest" description="Disordered" evidence="1">
    <location>
        <begin position="724"/>
        <end position="758"/>
    </location>
</feature>
<feature type="region of interest" description="Disordered" evidence="1">
    <location>
        <begin position="196"/>
        <end position="215"/>
    </location>
</feature>
<feature type="compositionally biased region" description="Polar residues" evidence="1">
    <location>
        <begin position="645"/>
        <end position="655"/>
    </location>
</feature>
<feature type="region of interest" description="Disordered" evidence="1">
    <location>
        <begin position="97"/>
        <end position="137"/>
    </location>
</feature>
<feature type="compositionally biased region" description="Basic and acidic residues" evidence="1">
    <location>
        <begin position="107"/>
        <end position="121"/>
    </location>
</feature>
<feature type="region of interest" description="Disordered" evidence="1">
    <location>
        <begin position="626"/>
        <end position="706"/>
    </location>
</feature>
<feature type="region of interest" description="Disordered" evidence="1">
    <location>
        <begin position="565"/>
        <end position="597"/>
    </location>
</feature>
<feature type="compositionally biased region" description="Low complexity" evidence="1">
    <location>
        <begin position="528"/>
        <end position="539"/>
    </location>
</feature>
<dbReference type="Proteomes" id="UP000682892">
    <property type="component" value="Unassembled WGS sequence"/>
</dbReference>
<protein>
    <submittedName>
        <fullName evidence="2">AAEL010308-PA</fullName>
    </submittedName>
</protein>
<dbReference type="InterPro" id="IPR040112">
    <property type="entry name" value="WetA"/>
</dbReference>
<feature type="region of interest" description="Disordered" evidence="1">
    <location>
        <begin position="888"/>
        <end position="922"/>
    </location>
</feature>
<dbReference type="PhylomeDB" id="Q0IEI4"/>
<reference evidence="2" key="3">
    <citation type="submission" date="2012-09" db="EMBL/GenBank/DDBJ databases">
        <authorList>
            <consortium name="VectorBase"/>
        </authorList>
    </citation>
    <scope>NUCLEOTIDE SEQUENCE</scope>
    <source>
        <strain evidence="2">Liverpool</strain>
    </source>
</reference>
<feature type="compositionally biased region" description="Basic and acidic residues" evidence="1">
    <location>
        <begin position="941"/>
        <end position="952"/>
    </location>
</feature>
<feature type="non-terminal residue" evidence="2">
    <location>
        <position position="1"/>
    </location>
</feature>
<dbReference type="VEuPathDB" id="VectorBase:AAEL010308"/>
<feature type="compositionally biased region" description="Acidic residues" evidence="1">
    <location>
        <begin position="724"/>
        <end position="733"/>
    </location>
</feature>
<dbReference type="AlphaFoldDB" id="Q0IEI4"/>
<reference evidence="2" key="1">
    <citation type="submission" date="2005-10" db="EMBL/GenBank/DDBJ databases">
        <authorList>
            <person name="Loftus B.J."/>
            <person name="Nene V.M."/>
            <person name="Hannick L.I."/>
            <person name="Bidwell S."/>
            <person name="Haas B."/>
            <person name="Amedeo P."/>
            <person name="Orvis J."/>
            <person name="Wortman J.R."/>
            <person name="White O.R."/>
            <person name="Salzberg S."/>
            <person name="Shumway M."/>
            <person name="Koo H."/>
            <person name="Zhao Y."/>
            <person name="Holmes M."/>
            <person name="Miller J."/>
            <person name="Schatz M."/>
            <person name="Pop M."/>
            <person name="Pai G."/>
            <person name="Utterback T."/>
            <person name="Rogers Y.-H."/>
            <person name="Kravitz S."/>
            <person name="Fraser C.M."/>
        </authorList>
    </citation>
    <scope>NUCLEOTIDE SEQUENCE</scope>
    <source>
        <strain evidence="2">Liverpool</strain>
    </source>
</reference>
<feature type="region of interest" description="Disordered" evidence="1">
    <location>
        <begin position="800"/>
        <end position="848"/>
    </location>
</feature>
<dbReference type="PANTHER" id="PTHR22934">
    <property type="entry name" value="PROTEIN ESC1/WETA-RELATED"/>
    <property type="match status" value="1"/>
</dbReference>